<dbReference type="EMBL" id="JYDJ01000868">
    <property type="protein sequence ID" value="KRX33222.1"/>
    <property type="molecule type" value="Genomic_DNA"/>
</dbReference>
<proteinExistence type="predicted"/>
<evidence type="ECO:0000313" key="1">
    <source>
        <dbReference type="EMBL" id="KRX33222.1"/>
    </source>
</evidence>
<keyword evidence="2" id="KW-1185">Reference proteome</keyword>
<dbReference type="AlphaFoldDB" id="A0A0V0T2L6"/>
<name>A0A0V0T2L6_9BILA</name>
<evidence type="ECO:0000313" key="2">
    <source>
        <dbReference type="Proteomes" id="UP000055048"/>
    </source>
</evidence>
<comment type="caution">
    <text evidence="1">The sequence shown here is derived from an EMBL/GenBank/DDBJ whole genome shotgun (WGS) entry which is preliminary data.</text>
</comment>
<gene>
    <name evidence="1" type="ORF">T05_10930</name>
</gene>
<protein>
    <submittedName>
        <fullName evidence="1">Uncharacterized protein</fullName>
    </submittedName>
</protein>
<dbReference type="Proteomes" id="UP000055048">
    <property type="component" value="Unassembled WGS sequence"/>
</dbReference>
<reference evidence="1 2" key="1">
    <citation type="submission" date="2015-01" db="EMBL/GenBank/DDBJ databases">
        <title>Evolution of Trichinella species and genotypes.</title>
        <authorList>
            <person name="Korhonen P.K."/>
            <person name="Edoardo P."/>
            <person name="Giuseppe L.R."/>
            <person name="Gasser R.B."/>
        </authorList>
    </citation>
    <scope>NUCLEOTIDE SEQUENCE [LARGE SCALE GENOMIC DNA]</scope>
    <source>
        <strain evidence="1">ISS417</strain>
    </source>
</reference>
<organism evidence="1 2">
    <name type="scientific">Trichinella murrelli</name>
    <dbReference type="NCBI Taxonomy" id="144512"/>
    <lineage>
        <taxon>Eukaryota</taxon>
        <taxon>Metazoa</taxon>
        <taxon>Ecdysozoa</taxon>
        <taxon>Nematoda</taxon>
        <taxon>Enoplea</taxon>
        <taxon>Dorylaimia</taxon>
        <taxon>Trichinellida</taxon>
        <taxon>Trichinellidae</taxon>
        <taxon>Trichinella</taxon>
    </lineage>
</organism>
<sequence length="120" mass="14218">MVIRKQWECMFVKIAQQKFYTDPRRGASLLMSVDGEAKVTVHIPVNDCNSHFDYWQLNLMQKQWKCMFVKIAPHKFYTEPRRGASLLMSVDGEAKVGVHIPIDDYKFHFDYWRSRVANVF</sequence>
<accession>A0A0V0T2L6</accession>